<dbReference type="Gene3D" id="1.20.120.160">
    <property type="entry name" value="HPT domain"/>
    <property type="match status" value="1"/>
</dbReference>
<dbReference type="SUPFAM" id="SSF47384">
    <property type="entry name" value="Homodimeric domain of signal transducing histidine kinase"/>
    <property type="match status" value="1"/>
</dbReference>
<keyword evidence="7" id="KW-0547">Nucleotide-binding</keyword>
<dbReference type="GO" id="GO:0000155">
    <property type="term" value="F:phosphorelay sensor kinase activity"/>
    <property type="evidence" value="ECO:0007669"/>
    <property type="project" value="InterPro"/>
</dbReference>
<dbReference type="Pfam" id="PF01627">
    <property type="entry name" value="Hpt"/>
    <property type="match status" value="1"/>
</dbReference>
<dbReference type="PROSITE" id="PS50109">
    <property type="entry name" value="HIS_KIN"/>
    <property type="match status" value="1"/>
</dbReference>
<dbReference type="InterPro" id="IPR003594">
    <property type="entry name" value="HATPase_dom"/>
</dbReference>
<dbReference type="RefSeq" id="WP_156203110.1">
    <property type="nucleotide sequence ID" value="NZ_CP046457.1"/>
</dbReference>
<dbReference type="SMART" id="SM00260">
    <property type="entry name" value="CheW"/>
    <property type="match status" value="1"/>
</dbReference>
<dbReference type="Proteomes" id="UP000426444">
    <property type="component" value="Chromosome"/>
</dbReference>
<dbReference type="CDD" id="cd16916">
    <property type="entry name" value="HATPase_CheA-like"/>
    <property type="match status" value="1"/>
</dbReference>
<protein>
    <recommendedName>
        <fullName evidence="3">Chemotaxis protein CheA</fullName>
        <ecNumber evidence="2">2.7.13.3</ecNumber>
    </recommendedName>
</protein>
<evidence type="ECO:0000256" key="10">
    <source>
        <dbReference type="ARBA" id="ARBA00023012"/>
    </source>
</evidence>
<name>A0A6I6DFG0_9FIRM</name>
<feature type="domain" description="CheW-like" evidence="13">
    <location>
        <begin position="546"/>
        <end position="675"/>
    </location>
</feature>
<keyword evidence="5 11" id="KW-0597">Phosphoprotein</keyword>
<dbReference type="GO" id="GO:0006935">
    <property type="term" value="P:chemotaxis"/>
    <property type="evidence" value="ECO:0007669"/>
    <property type="project" value="UniProtKB-KW"/>
</dbReference>
<feature type="domain" description="Histidine kinase" evidence="12">
    <location>
        <begin position="330"/>
        <end position="544"/>
    </location>
</feature>
<evidence type="ECO:0000256" key="3">
    <source>
        <dbReference type="ARBA" id="ARBA00021495"/>
    </source>
</evidence>
<keyword evidence="16" id="KW-1185">Reference proteome</keyword>
<reference evidence="16" key="1">
    <citation type="journal article" date="2019" name="Microbiology">
        <title>Complete Genome Sequence of an Uncultured Bacterium of the Candidate Phylum Bipolaricaulota.</title>
        <authorList>
            <person name="Kadnikov V.V."/>
            <person name="Mardanov A.V."/>
            <person name="Beletsky A.V."/>
            <person name="Frank Y.A."/>
            <person name="Karnachuk O.V."/>
            <person name="Ravin N.V."/>
        </authorList>
    </citation>
    <scope>NUCLEOTIDE SEQUENCE [LARGE SCALE GENOMIC DNA]</scope>
</reference>
<dbReference type="SUPFAM" id="SSF50341">
    <property type="entry name" value="CheW-like"/>
    <property type="match status" value="1"/>
</dbReference>
<keyword evidence="6" id="KW-0808">Transferase</keyword>
<dbReference type="InterPro" id="IPR036641">
    <property type="entry name" value="HPT_dom_sf"/>
</dbReference>
<feature type="domain" description="HPt" evidence="14">
    <location>
        <begin position="1"/>
        <end position="105"/>
    </location>
</feature>
<dbReference type="Gene3D" id="3.30.565.10">
    <property type="entry name" value="Histidine kinase-like ATPase, C-terminal domain"/>
    <property type="match status" value="1"/>
</dbReference>
<dbReference type="Pfam" id="PF02518">
    <property type="entry name" value="HATPase_c"/>
    <property type="match status" value="1"/>
</dbReference>
<dbReference type="InterPro" id="IPR035891">
    <property type="entry name" value="CheY-binding_CheA"/>
</dbReference>
<comment type="catalytic activity">
    <reaction evidence="1">
        <text>ATP + protein L-histidine = ADP + protein N-phospho-L-histidine.</text>
        <dbReference type="EC" id="2.7.13.3"/>
    </reaction>
</comment>
<proteinExistence type="predicted"/>
<dbReference type="EMBL" id="CP046457">
    <property type="protein sequence ID" value="QGT99188.1"/>
    <property type="molecule type" value="Genomic_DNA"/>
</dbReference>
<dbReference type="OrthoDB" id="9803176at2"/>
<evidence type="ECO:0000256" key="9">
    <source>
        <dbReference type="ARBA" id="ARBA00022840"/>
    </source>
</evidence>
<keyword evidence="4" id="KW-0145">Chemotaxis</keyword>
<dbReference type="InterPro" id="IPR008207">
    <property type="entry name" value="Sig_transdc_His_kin_Hpt_dom"/>
</dbReference>
<evidence type="ECO:0000256" key="11">
    <source>
        <dbReference type="PROSITE-ProRule" id="PRU00110"/>
    </source>
</evidence>
<evidence type="ECO:0000256" key="5">
    <source>
        <dbReference type="ARBA" id="ARBA00022553"/>
    </source>
</evidence>
<dbReference type="InterPro" id="IPR037052">
    <property type="entry name" value="CheA-like_P2_sf"/>
</dbReference>
<dbReference type="SMART" id="SM00387">
    <property type="entry name" value="HATPase_c"/>
    <property type="match status" value="1"/>
</dbReference>
<dbReference type="InterPro" id="IPR037006">
    <property type="entry name" value="CheA-like_homodim_sf"/>
</dbReference>
<dbReference type="InterPro" id="IPR002545">
    <property type="entry name" value="CheW-lke_dom"/>
</dbReference>
<keyword evidence="9" id="KW-0067">ATP-binding</keyword>
<dbReference type="InterPro" id="IPR010808">
    <property type="entry name" value="CheA_P2-bd"/>
</dbReference>
<dbReference type="CDD" id="cd00088">
    <property type="entry name" value="HPT"/>
    <property type="match status" value="1"/>
</dbReference>
<organism evidence="15 16">
    <name type="scientific">Candidatus Syntrophocurvum alkaliphilum</name>
    <dbReference type="NCBI Taxonomy" id="2293317"/>
    <lineage>
        <taxon>Bacteria</taxon>
        <taxon>Bacillati</taxon>
        <taxon>Bacillota</taxon>
        <taxon>Clostridia</taxon>
        <taxon>Eubacteriales</taxon>
        <taxon>Syntrophomonadaceae</taxon>
        <taxon>Candidatus Syntrophocurvum</taxon>
    </lineage>
</organism>
<evidence type="ECO:0000256" key="1">
    <source>
        <dbReference type="ARBA" id="ARBA00000085"/>
    </source>
</evidence>
<dbReference type="InterPro" id="IPR036097">
    <property type="entry name" value="HisK_dim/P_sf"/>
</dbReference>
<evidence type="ECO:0000259" key="14">
    <source>
        <dbReference type="PROSITE" id="PS50894"/>
    </source>
</evidence>
<evidence type="ECO:0000313" key="15">
    <source>
        <dbReference type="EMBL" id="QGT99188.1"/>
    </source>
</evidence>
<evidence type="ECO:0000259" key="13">
    <source>
        <dbReference type="PROSITE" id="PS50851"/>
    </source>
</evidence>
<dbReference type="Pfam" id="PF01584">
    <property type="entry name" value="CheW"/>
    <property type="match status" value="1"/>
</dbReference>
<dbReference type="InterPro" id="IPR051315">
    <property type="entry name" value="Bact_Chemotaxis_CheA"/>
</dbReference>
<evidence type="ECO:0000256" key="7">
    <source>
        <dbReference type="ARBA" id="ARBA00022741"/>
    </source>
</evidence>
<sequence>MNMDMSKYLDVFLEESQEHLQVLNEKLLELEKTKENPSAIDAVFRSAHTLKGMSSTMGFEDLADLTHHMENVLSDLKDGLLEANSFVIDALFQCLDRIQVMIENIELEEKSNLDNSDLIKVLQNIKAGDIEAAAVIEKETKEESGKESKKLNIQESELDLNDYDITIFREAATLNFNTFYIKAKVDEKCLMKSVRTFMVFKAIEEDGEIVKSIPSAQDLDEGKFDTEFQLFVITSTSIDVLMDRINKISEIEVIAINDINVSLLEASSKAIPRNNTFEEKEANDFEAVSNKSNRTKQTVRVDIDRLDNLMNLVGELVMHKGRLEQIGANKRVPDLNETIEQIDRVSADLQSVVMKVRMVPIEQVFNRFPRMVRDLAKELNKDVDFIVEGKETELDRTVIDEIGDPLVHILRNAVDHGLEPPEVRVEKGKSISGTIWLKAKHEGNHVYIEVEDDGKGINHEKILRKAIEKDIITQSEATQLKNEEIVNLLFSSGFSTAEDITDISGRGVGLDVVRSKIEALNGEIFLESVAGRGTKFKIKLPLTLAIIQALMVSIKEEIYAIPLSSVDETTLITKNDIKMIQNQEVVMLRGHVLPLYRLGDLLEVPNIETNDDEMYVVVVRKADKQIGLAVDTLIGQQEIVIKSLGKVLAGIPGLAGAIVSGDGNVRLILDITTLI</sequence>
<dbReference type="GO" id="GO:0005524">
    <property type="term" value="F:ATP binding"/>
    <property type="evidence" value="ECO:0007669"/>
    <property type="project" value="UniProtKB-KW"/>
</dbReference>
<evidence type="ECO:0000259" key="12">
    <source>
        <dbReference type="PROSITE" id="PS50109"/>
    </source>
</evidence>
<dbReference type="EC" id="2.7.13.3" evidence="2"/>
<dbReference type="PANTHER" id="PTHR43395:SF1">
    <property type="entry name" value="CHEMOTAXIS PROTEIN CHEA"/>
    <property type="match status" value="1"/>
</dbReference>
<keyword evidence="8 15" id="KW-0418">Kinase</keyword>
<evidence type="ECO:0000256" key="8">
    <source>
        <dbReference type="ARBA" id="ARBA00022777"/>
    </source>
</evidence>
<dbReference type="PANTHER" id="PTHR43395">
    <property type="entry name" value="SENSOR HISTIDINE KINASE CHEA"/>
    <property type="match status" value="1"/>
</dbReference>
<evidence type="ECO:0000256" key="2">
    <source>
        <dbReference type="ARBA" id="ARBA00012438"/>
    </source>
</evidence>
<dbReference type="Gene3D" id="1.10.287.560">
    <property type="entry name" value="Histidine kinase CheA-like, homodimeric domain"/>
    <property type="match status" value="1"/>
</dbReference>
<dbReference type="Gene3D" id="3.30.70.1110">
    <property type="entry name" value="Histidine kinase CheA-like, P2 response regulator-binding domain"/>
    <property type="match status" value="1"/>
</dbReference>
<evidence type="ECO:0000313" key="16">
    <source>
        <dbReference type="Proteomes" id="UP000426444"/>
    </source>
</evidence>
<dbReference type="KEGG" id="salq:SYNTR_0595"/>
<dbReference type="PROSITE" id="PS50851">
    <property type="entry name" value="CHEW"/>
    <property type="match status" value="1"/>
</dbReference>
<gene>
    <name evidence="15" type="ORF">SYNTR_0595</name>
</gene>
<dbReference type="InterPro" id="IPR036890">
    <property type="entry name" value="HATPase_C_sf"/>
</dbReference>
<accession>A0A6I6DFG0</accession>
<dbReference type="SUPFAM" id="SSF47226">
    <property type="entry name" value="Histidine-containing phosphotransfer domain, HPT domain"/>
    <property type="match status" value="1"/>
</dbReference>
<dbReference type="SUPFAM" id="SSF55874">
    <property type="entry name" value="ATPase domain of HSP90 chaperone/DNA topoisomerase II/histidine kinase"/>
    <property type="match status" value="1"/>
</dbReference>
<evidence type="ECO:0000256" key="4">
    <source>
        <dbReference type="ARBA" id="ARBA00022500"/>
    </source>
</evidence>
<dbReference type="InterPro" id="IPR004358">
    <property type="entry name" value="Sig_transdc_His_kin-like_C"/>
</dbReference>
<dbReference type="GO" id="GO:0005737">
    <property type="term" value="C:cytoplasm"/>
    <property type="evidence" value="ECO:0007669"/>
    <property type="project" value="InterPro"/>
</dbReference>
<dbReference type="SUPFAM" id="SSF55052">
    <property type="entry name" value="CheY-binding domain of CheA"/>
    <property type="match status" value="1"/>
</dbReference>
<keyword evidence="10" id="KW-0902">Two-component regulatory system</keyword>
<dbReference type="SMART" id="SM00073">
    <property type="entry name" value="HPT"/>
    <property type="match status" value="1"/>
</dbReference>
<dbReference type="PRINTS" id="PR00344">
    <property type="entry name" value="BCTRLSENSOR"/>
</dbReference>
<feature type="modified residue" description="Phosphohistidine" evidence="11">
    <location>
        <position position="48"/>
    </location>
</feature>
<dbReference type="InterPro" id="IPR036061">
    <property type="entry name" value="CheW-like_dom_sf"/>
</dbReference>
<dbReference type="Pfam" id="PF07194">
    <property type="entry name" value="P2"/>
    <property type="match status" value="1"/>
</dbReference>
<dbReference type="InterPro" id="IPR005467">
    <property type="entry name" value="His_kinase_dom"/>
</dbReference>
<dbReference type="Pfam" id="PF02895">
    <property type="entry name" value="H-kinase_dim"/>
    <property type="match status" value="1"/>
</dbReference>
<dbReference type="PROSITE" id="PS50894">
    <property type="entry name" value="HPT"/>
    <property type="match status" value="1"/>
</dbReference>
<dbReference type="SMART" id="SM01231">
    <property type="entry name" value="H-kinase_dim"/>
    <property type="match status" value="1"/>
</dbReference>
<dbReference type="Gene3D" id="2.30.30.40">
    <property type="entry name" value="SH3 Domains"/>
    <property type="match status" value="1"/>
</dbReference>
<evidence type="ECO:0000256" key="6">
    <source>
        <dbReference type="ARBA" id="ARBA00022679"/>
    </source>
</evidence>
<dbReference type="FunFam" id="3.30.565.10:FF:000016">
    <property type="entry name" value="Chemotaxis protein CheA, putative"/>
    <property type="match status" value="1"/>
</dbReference>
<dbReference type="AlphaFoldDB" id="A0A6I6DFG0"/>
<dbReference type="InterPro" id="IPR004105">
    <property type="entry name" value="CheA-like_dim"/>
</dbReference>
<dbReference type="CDD" id="cd00731">
    <property type="entry name" value="CheA_reg"/>
    <property type="match status" value="1"/>
</dbReference>